<keyword evidence="1 4" id="KW-0489">Methyltransferase</keyword>
<dbReference type="AlphaFoldDB" id="A0A0F4LVE5"/>
<evidence type="ECO:0000313" key="5">
    <source>
        <dbReference type="Proteomes" id="UP000033558"/>
    </source>
</evidence>
<dbReference type="Pfam" id="PF05175">
    <property type="entry name" value="MTS"/>
    <property type="match status" value="1"/>
</dbReference>
<dbReference type="OrthoDB" id="9764961at2"/>
<evidence type="ECO:0000313" key="4">
    <source>
        <dbReference type="EMBL" id="KJY62580.1"/>
    </source>
</evidence>
<dbReference type="SUPFAM" id="SSF53335">
    <property type="entry name" value="S-adenosyl-L-methionine-dependent methyltransferases"/>
    <property type="match status" value="1"/>
</dbReference>
<dbReference type="Gene3D" id="3.40.50.150">
    <property type="entry name" value="Vaccinia Virus protein VP39"/>
    <property type="match status" value="1"/>
</dbReference>
<accession>A0A0F4LVE5</accession>
<dbReference type="InterPro" id="IPR007848">
    <property type="entry name" value="Small_mtfrase_dom"/>
</dbReference>
<dbReference type="STRING" id="1218492.JG30_03690"/>
<dbReference type="PANTHER" id="PTHR47816">
    <property type="entry name" value="RIBOSOMAL RNA SMALL SUBUNIT METHYLTRANSFERASE C"/>
    <property type="match status" value="1"/>
</dbReference>
<dbReference type="CDD" id="cd02440">
    <property type="entry name" value="AdoMet_MTases"/>
    <property type="match status" value="1"/>
</dbReference>
<name>A0A0F4LVE5_9LACO</name>
<proteinExistence type="predicted"/>
<evidence type="ECO:0000256" key="1">
    <source>
        <dbReference type="ARBA" id="ARBA00022603"/>
    </source>
</evidence>
<sequence length="203" mass="22921">MAEQYFTAHPTAQHDQHTFDFTLRGQVFHFLTDSGVFAKGTIDYGTRVLLQTLDFDQLPEGPILDLGCGYGPIGLTVASEQPQRPVDLVDINQRALELARQNARQNQLTNIRVFASDSYQQVTITDYAAIYTNPPLRAGKVVVTTMITQAKDHLQLQGQFWLVVQKKQGAPSYQKIMQHTFGNAQIMKRDKGYYIIKSVKTEN</sequence>
<dbReference type="HOGENOM" id="CLU_018398_7_1_9"/>
<dbReference type="InterPro" id="IPR029063">
    <property type="entry name" value="SAM-dependent_MTases_sf"/>
</dbReference>
<reference evidence="4 5" key="1">
    <citation type="submission" date="2015-01" db="EMBL/GenBank/DDBJ databases">
        <title>Comparative genomics of the lactic acid bacteria isolated from the honey bee gut.</title>
        <authorList>
            <person name="Ellegaard K.M."/>
            <person name="Tamarit D."/>
            <person name="Javelind E."/>
            <person name="Olofsson T."/>
            <person name="Andersson S.G."/>
            <person name="Vasquez A."/>
        </authorList>
    </citation>
    <scope>NUCLEOTIDE SEQUENCE [LARGE SCALE GENOMIC DNA]</scope>
    <source>
        <strain evidence="4 5">Bin4</strain>
    </source>
</reference>
<gene>
    <name evidence="4" type="primary">rsmC</name>
    <name evidence="4" type="ORF">JG30_03690</name>
</gene>
<evidence type="ECO:0000256" key="2">
    <source>
        <dbReference type="ARBA" id="ARBA00022679"/>
    </source>
</evidence>
<dbReference type="InterPro" id="IPR046977">
    <property type="entry name" value="RsmC/RlmG"/>
</dbReference>
<protein>
    <submittedName>
        <fullName evidence="4">Methyltransferase small domain protein</fullName>
    </submittedName>
</protein>
<dbReference type="PATRIC" id="fig|1218492.5.peg.491"/>
<dbReference type="RefSeq" id="WP_046315713.1">
    <property type="nucleotide sequence ID" value="NZ_JBHSZT010000003.1"/>
</dbReference>
<dbReference type="GO" id="GO:0008757">
    <property type="term" value="F:S-adenosylmethionine-dependent methyltransferase activity"/>
    <property type="evidence" value="ECO:0007669"/>
    <property type="project" value="InterPro"/>
</dbReference>
<keyword evidence="2 4" id="KW-0808">Transferase</keyword>
<organism evidence="4 5">
    <name type="scientific">Bombilactobacillus mellifer</name>
    <dbReference type="NCBI Taxonomy" id="1218492"/>
    <lineage>
        <taxon>Bacteria</taxon>
        <taxon>Bacillati</taxon>
        <taxon>Bacillota</taxon>
        <taxon>Bacilli</taxon>
        <taxon>Lactobacillales</taxon>
        <taxon>Lactobacillaceae</taxon>
        <taxon>Bombilactobacillus</taxon>
    </lineage>
</organism>
<dbReference type="EMBL" id="JXJQ01000005">
    <property type="protein sequence ID" value="KJY62580.1"/>
    <property type="molecule type" value="Genomic_DNA"/>
</dbReference>
<keyword evidence="5" id="KW-1185">Reference proteome</keyword>
<dbReference type="GO" id="GO:0032259">
    <property type="term" value="P:methylation"/>
    <property type="evidence" value="ECO:0007669"/>
    <property type="project" value="UniProtKB-KW"/>
</dbReference>
<evidence type="ECO:0000259" key="3">
    <source>
        <dbReference type="Pfam" id="PF05175"/>
    </source>
</evidence>
<comment type="caution">
    <text evidence="4">The sequence shown here is derived from an EMBL/GenBank/DDBJ whole genome shotgun (WGS) entry which is preliminary data.</text>
</comment>
<feature type="domain" description="Methyltransferase small" evidence="3">
    <location>
        <begin position="29"/>
        <end position="197"/>
    </location>
</feature>
<dbReference type="PANTHER" id="PTHR47816:SF4">
    <property type="entry name" value="RIBOSOMAL RNA SMALL SUBUNIT METHYLTRANSFERASE C"/>
    <property type="match status" value="1"/>
</dbReference>
<dbReference type="Proteomes" id="UP000033558">
    <property type="component" value="Unassembled WGS sequence"/>
</dbReference>